<feature type="domain" description="SMC hinge" evidence="11">
    <location>
        <begin position="523"/>
        <end position="635"/>
    </location>
</feature>
<feature type="region of interest" description="Disordered" evidence="10">
    <location>
        <begin position="1058"/>
        <end position="1084"/>
    </location>
</feature>
<feature type="coiled-coil region" evidence="9">
    <location>
        <begin position="187"/>
        <end position="221"/>
    </location>
</feature>
<evidence type="ECO:0000313" key="12">
    <source>
        <dbReference type="EMBL" id="KAF2183445.1"/>
    </source>
</evidence>
<feature type="coiled-coil region" evidence="9">
    <location>
        <begin position="671"/>
        <end position="822"/>
    </location>
</feature>
<dbReference type="Gene3D" id="3.30.70.1620">
    <property type="match status" value="1"/>
</dbReference>
<keyword evidence="7" id="KW-0131">Cell cycle</keyword>
<evidence type="ECO:0000256" key="3">
    <source>
        <dbReference type="ARBA" id="ARBA00022618"/>
    </source>
</evidence>
<dbReference type="InterPro" id="IPR036277">
    <property type="entry name" value="SMC_hinge_sf"/>
</dbReference>
<evidence type="ECO:0000256" key="4">
    <source>
        <dbReference type="ARBA" id="ARBA00022776"/>
    </source>
</evidence>
<name>A0A6A6DXF7_9PEZI</name>
<dbReference type="InterPro" id="IPR024704">
    <property type="entry name" value="SMC"/>
</dbReference>
<dbReference type="CDD" id="cd03272">
    <property type="entry name" value="ABC_SMC3_euk"/>
    <property type="match status" value="1"/>
</dbReference>
<sequence length="1219" mass="138145">MGYIKQITIQGFKSYKDQTQIEPFSPRSNVIVGRNGSGKSNFFAAVRFVLGDEFHNMSREERQALLHEGSGSAVMSAYVEVCFDNSDGRFANGKPELLLRRTIGLKKDEYSIDRVNCTKKNVQDTLEAAGLAKSNPYYIVPQGRVTALTNMGDSQRLNLLKEVAGSSVYENKRADSLKLLADTDNKCAKIDELVASIDERLGELEEEKDELQGYNDKDRERRCLLYAINRRDQAAYEAKLAEIDERRQNGVRDTEDSRAVFVENEKKMAQIETEMNQLQGQINLLKEERAQLENDRRDAARSKAKFELELKELTDGQSAAQKAKKRHDMQLRDVQQQIQAREEELNQLLPQYNAKKVEENTIRSQLAEAEGQRKRLEDKQGRTAFYSNKRQRDDALRREIEQVNMDLATRKAVLMDTNEEIVALKNDIKKLDSEIADLRSTIENQGDNTINLASQVQKARDVRDNLQDEKKRLWRDEAKLDSQMSSTQQQLNVAERTLSHLMDHNTSRGLETLRRLKRQHNLEGVYGTIAELVEVPDHYKTATEVTAGQSLFHLVCDNDSTATKVVELLTKERGGRVTCIPLNRIKTKTVRFPKSSDALPLISKLNYDPTYENAFQHIFGKTIICPDLTIAAGFARTHGVNALTIDGDKADKKGVLFGGWIDPSKSRLDAVQNVNNLCEEVERQRAQKSQIQKQLETLDQQVTAALGDLRKIEHQKNQTEGSYGPMRQDLRNKQNSLQSKMDALEAKHQAAASLESTINDLGNQQSDLEADLASEFKKALSKDEEQILGTLAATVQDLRRQLSKLTAERSESESRKAEIEVELRENLQPVLDQLLAQDNGAGGRVTQSARLKECEHSLKRITRTLEGYDEKVQEVDNQIDQANTEYTQLNTSKSETYQQNQEIARHIERFQKRMDRSMQDRTALMEKLNEVQREIRDLGTLPDDAWQKYAKLDSEKASNRLRKVNEALKKFSHVNKKAFEQYENFTKQRRTLTDRRAELDSSRKSIENLIEVLDTRKDEAIQRTFKQVSKAYAEVFVQLVPAGTGRLVIQRKSDKEIRAARGMEDSEDEEEANGAGPSRRSKASVENYSGVGISVSFNSKHDEQQRIQQLSGGQKSLCALALVFAIQQCDPAPFYLFDEIDANLDAQYRTAVATMLQKLSGKGGEEGTGGGQFICTTFRPEMVTVAEKCYGVSYSNKTSSIDVVDREAALDFVDGQQKQ</sequence>
<evidence type="ECO:0000256" key="1">
    <source>
        <dbReference type="ARBA" id="ARBA00004123"/>
    </source>
</evidence>
<evidence type="ECO:0000256" key="6">
    <source>
        <dbReference type="ARBA" id="ARBA00023242"/>
    </source>
</evidence>
<dbReference type="GO" id="GO:0051301">
    <property type="term" value="P:cell division"/>
    <property type="evidence" value="ECO:0007669"/>
    <property type="project" value="UniProtKB-KW"/>
</dbReference>
<keyword evidence="3" id="KW-0132">Cell division</keyword>
<keyword evidence="5 9" id="KW-0175">Coiled coil</keyword>
<evidence type="ECO:0000256" key="7">
    <source>
        <dbReference type="ARBA" id="ARBA00023306"/>
    </source>
</evidence>
<feature type="coiled-coil region" evidence="9">
    <location>
        <begin position="414"/>
        <end position="472"/>
    </location>
</feature>
<dbReference type="Pfam" id="PF06470">
    <property type="entry name" value="SMC_hinge"/>
    <property type="match status" value="1"/>
</dbReference>
<dbReference type="InterPro" id="IPR003395">
    <property type="entry name" value="RecF/RecN/SMC_N"/>
</dbReference>
<evidence type="ECO:0000256" key="9">
    <source>
        <dbReference type="SAM" id="Coils"/>
    </source>
</evidence>
<dbReference type="Pfam" id="PF02463">
    <property type="entry name" value="SMC_N"/>
    <property type="match status" value="1"/>
</dbReference>
<organism evidence="12 13">
    <name type="scientific">Zopfia rhizophila CBS 207.26</name>
    <dbReference type="NCBI Taxonomy" id="1314779"/>
    <lineage>
        <taxon>Eukaryota</taxon>
        <taxon>Fungi</taxon>
        <taxon>Dikarya</taxon>
        <taxon>Ascomycota</taxon>
        <taxon>Pezizomycotina</taxon>
        <taxon>Dothideomycetes</taxon>
        <taxon>Dothideomycetes incertae sedis</taxon>
        <taxon>Zopfiaceae</taxon>
        <taxon>Zopfia</taxon>
    </lineage>
</organism>
<proteinExistence type="inferred from homology"/>
<evidence type="ECO:0000256" key="10">
    <source>
        <dbReference type="SAM" id="MobiDB-lite"/>
    </source>
</evidence>
<keyword evidence="6 8" id="KW-0539">Nucleus</keyword>
<dbReference type="GO" id="GO:0005634">
    <property type="term" value="C:nucleus"/>
    <property type="evidence" value="ECO:0007669"/>
    <property type="project" value="UniProtKB-SubCell"/>
</dbReference>
<dbReference type="GO" id="GO:0005524">
    <property type="term" value="F:ATP binding"/>
    <property type="evidence" value="ECO:0007669"/>
    <property type="project" value="InterPro"/>
</dbReference>
<dbReference type="OrthoDB" id="431497at2759"/>
<evidence type="ECO:0000256" key="8">
    <source>
        <dbReference type="PIRNR" id="PIRNR005719"/>
    </source>
</evidence>
<dbReference type="InterPro" id="IPR041741">
    <property type="entry name" value="SMC3_ABC_euk"/>
</dbReference>
<dbReference type="PANTHER" id="PTHR43977">
    <property type="entry name" value="STRUCTURAL MAINTENANCE OF CHROMOSOMES PROTEIN 3"/>
    <property type="match status" value="1"/>
</dbReference>
<feature type="coiled-coil region" evidence="9">
    <location>
        <begin position="261"/>
        <end position="379"/>
    </location>
</feature>
<dbReference type="SUPFAM" id="SSF52540">
    <property type="entry name" value="P-loop containing nucleoside triphosphate hydrolases"/>
    <property type="match status" value="1"/>
</dbReference>
<dbReference type="InterPro" id="IPR010935">
    <property type="entry name" value="SMC_hinge"/>
</dbReference>
<comment type="similarity">
    <text evidence="2">Belongs to the SMC family. SMC3 subfamily.</text>
</comment>
<dbReference type="PIRSF" id="PIRSF005719">
    <property type="entry name" value="SMC"/>
    <property type="match status" value="1"/>
</dbReference>
<dbReference type="InterPro" id="IPR027417">
    <property type="entry name" value="P-loop_NTPase"/>
</dbReference>
<gene>
    <name evidence="12" type="ORF">K469DRAFT_635022</name>
</gene>
<accession>A0A6A6DXF7</accession>
<dbReference type="Gene3D" id="6.10.250.3110">
    <property type="match status" value="1"/>
</dbReference>
<dbReference type="AlphaFoldDB" id="A0A6A6DXF7"/>
<dbReference type="FunFam" id="3.40.50.300:FF:000370">
    <property type="entry name" value="Structural maintenance of chromosomes 3"/>
    <property type="match status" value="1"/>
</dbReference>
<dbReference type="GO" id="GO:0016887">
    <property type="term" value="F:ATP hydrolysis activity"/>
    <property type="evidence" value="ECO:0007669"/>
    <property type="project" value="InterPro"/>
</dbReference>
<evidence type="ECO:0000256" key="2">
    <source>
        <dbReference type="ARBA" id="ARBA00005917"/>
    </source>
</evidence>
<dbReference type="EMBL" id="ML994642">
    <property type="protein sequence ID" value="KAF2183445.1"/>
    <property type="molecule type" value="Genomic_DNA"/>
</dbReference>
<dbReference type="SMART" id="SM00968">
    <property type="entry name" value="SMC_hinge"/>
    <property type="match status" value="1"/>
</dbReference>
<dbReference type="GO" id="GO:0051276">
    <property type="term" value="P:chromosome organization"/>
    <property type="evidence" value="ECO:0007669"/>
    <property type="project" value="InterPro"/>
</dbReference>
<evidence type="ECO:0000256" key="5">
    <source>
        <dbReference type="ARBA" id="ARBA00023054"/>
    </source>
</evidence>
<dbReference type="GO" id="GO:0007059">
    <property type="term" value="P:chromosome segregation"/>
    <property type="evidence" value="ECO:0007669"/>
    <property type="project" value="UniProtKB-ARBA"/>
</dbReference>
<feature type="coiled-coil region" evidence="9">
    <location>
        <begin position="851"/>
        <end position="934"/>
    </location>
</feature>
<comment type="subcellular location">
    <subcellularLocation>
        <location evidence="1 8">Nucleus</location>
    </subcellularLocation>
</comment>
<reference evidence="12" key="1">
    <citation type="journal article" date="2020" name="Stud. Mycol.">
        <title>101 Dothideomycetes genomes: a test case for predicting lifestyles and emergence of pathogens.</title>
        <authorList>
            <person name="Haridas S."/>
            <person name="Albert R."/>
            <person name="Binder M."/>
            <person name="Bloem J."/>
            <person name="Labutti K."/>
            <person name="Salamov A."/>
            <person name="Andreopoulos B."/>
            <person name="Baker S."/>
            <person name="Barry K."/>
            <person name="Bills G."/>
            <person name="Bluhm B."/>
            <person name="Cannon C."/>
            <person name="Castanera R."/>
            <person name="Culley D."/>
            <person name="Daum C."/>
            <person name="Ezra D."/>
            <person name="Gonzalez J."/>
            <person name="Henrissat B."/>
            <person name="Kuo A."/>
            <person name="Liang C."/>
            <person name="Lipzen A."/>
            <person name="Lutzoni F."/>
            <person name="Magnuson J."/>
            <person name="Mondo S."/>
            <person name="Nolan M."/>
            <person name="Ohm R."/>
            <person name="Pangilinan J."/>
            <person name="Park H.-J."/>
            <person name="Ramirez L."/>
            <person name="Alfaro M."/>
            <person name="Sun H."/>
            <person name="Tritt A."/>
            <person name="Yoshinaga Y."/>
            <person name="Zwiers L.-H."/>
            <person name="Turgeon B."/>
            <person name="Goodwin S."/>
            <person name="Spatafora J."/>
            <person name="Crous P."/>
            <person name="Grigoriev I."/>
        </authorList>
    </citation>
    <scope>NUCLEOTIDE SEQUENCE</scope>
    <source>
        <strain evidence="12">CBS 207.26</strain>
    </source>
</reference>
<evidence type="ECO:0000313" key="13">
    <source>
        <dbReference type="Proteomes" id="UP000800200"/>
    </source>
</evidence>
<evidence type="ECO:0000259" key="11">
    <source>
        <dbReference type="SMART" id="SM00968"/>
    </source>
</evidence>
<dbReference type="Gene3D" id="3.40.50.300">
    <property type="entry name" value="P-loop containing nucleotide triphosphate hydrolases"/>
    <property type="match status" value="2"/>
</dbReference>
<dbReference type="Gene3D" id="1.20.1060.20">
    <property type="match status" value="1"/>
</dbReference>
<dbReference type="FunFam" id="3.40.50.300:FF:000424">
    <property type="entry name" value="Structural maintenance of chromosomes 3"/>
    <property type="match status" value="1"/>
</dbReference>
<protein>
    <recommendedName>
        <fullName evidence="8">Structural maintenance of chromosomes protein</fullName>
    </recommendedName>
</protein>
<dbReference type="Proteomes" id="UP000800200">
    <property type="component" value="Unassembled WGS sequence"/>
</dbReference>
<dbReference type="GO" id="GO:0005694">
    <property type="term" value="C:chromosome"/>
    <property type="evidence" value="ECO:0007669"/>
    <property type="project" value="InterPro"/>
</dbReference>
<dbReference type="SUPFAM" id="SSF75553">
    <property type="entry name" value="Smc hinge domain"/>
    <property type="match status" value="1"/>
</dbReference>
<keyword evidence="4" id="KW-0498">Mitosis</keyword>
<keyword evidence="13" id="KW-1185">Reference proteome</keyword>